<keyword evidence="2" id="KW-0436">Ligase</keyword>
<dbReference type="PANTHER" id="PTHR30094:SF0">
    <property type="entry name" value="BIFUNCTIONAL GLUTATHIONYLSPERMIDINE SYNTHETASE_AMIDASE-RELATED"/>
    <property type="match status" value="1"/>
</dbReference>
<dbReference type="PANTHER" id="PTHR30094">
    <property type="entry name" value="BIFUNCTIONAL GLUTATHIONYLSPERMIDINE SYNTHETASE/AMIDASE-RELATED"/>
    <property type="match status" value="1"/>
</dbReference>
<evidence type="ECO:0000313" key="8">
    <source>
        <dbReference type="EMBL" id="QZN95262.1"/>
    </source>
</evidence>
<dbReference type="EMBL" id="CP081864">
    <property type="protein sequence ID" value="QZN95262.1"/>
    <property type="molecule type" value="Genomic_DNA"/>
</dbReference>
<dbReference type="InterPro" id="IPR038765">
    <property type="entry name" value="Papain-like_cys_pep_sf"/>
</dbReference>
<dbReference type="InterPro" id="IPR007921">
    <property type="entry name" value="CHAP_dom"/>
</dbReference>
<evidence type="ECO:0000256" key="6">
    <source>
        <dbReference type="ARBA" id="ARBA00022842"/>
    </source>
</evidence>
<dbReference type="InterPro" id="IPR051705">
    <property type="entry name" value="Gsp_Synthetase/Amidase"/>
</dbReference>
<dbReference type="Gene3D" id="3.90.1720.10">
    <property type="entry name" value="endopeptidase domain like (from Nostoc punctiforme)"/>
    <property type="match status" value="1"/>
</dbReference>
<dbReference type="SUPFAM" id="SSF54001">
    <property type="entry name" value="Cysteine proteinases"/>
    <property type="match status" value="1"/>
</dbReference>
<comment type="similarity">
    <text evidence="1">In the C-terminal section; belongs to the glutathionylspermidine synthase preATP-grasp family.</text>
</comment>
<dbReference type="InterPro" id="IPR016185">
    <property type="entry name" value="PreATP-grasp_dom_sf"/>
</dbReference>
<protein>
    <submittedName>
        <fullName evidence="8">Bifunctional glutathionylspermidine amidase/synthase</fullName>
    </submittedName>
</protein>
<proteinExistence type="inferred from homology"/>
<evidence type="ECO:0000256" key="5">
    <source>
        <dbReference type="ARBA" id="ARBA00022840"/>
    </source>
</evidence>
<feature type="domain" description="Peptidase C51" evidence="7">
    <location>
        <begin position="34"/>
        <end position="177"/>
    </location>
</feature>
<evidence type="ECO:0000256" key="2">
    <source>
        <dbReference type="ARBA" id="ARBA00022598"/>
    </source>
</evidence>
<evidence type="ECO:0000256" key="4">
    <source>
        <dbReference type="ARBA" id="ARBA00022741"/>
    </source>
</evidence>
<dbReference type="InterPro" id="IPR005494">
    <property type="entry name" value="GSPS_pre-ATP-grasp-like_dom"/>
</dbReference>
<dbReference type="Gene3D" id="3.30.1490.330">
    <property type="match status" value="1"/>
</dbReference>
<evidence type="ECO:0000259" key="7">
    <source>
        <dbReference type="PROSITE" id="PS50911"/>
    </source>
</evidence>
<name>A0ABX9AJP1_9ENTR</name>
<dbReference type="RefSeq" id="WP_222158368.1">
    <property type="nucleotide sequence ID" value="NZ_CP081864.1"/>
</dbReference>
<gene>
    <name evidence="8" type="primary">gss</name>
    <name evidence="8" type="ORF">K6K13_18935</name>
</gene>
<dbReference type="Pfam" id="PF05257">
    <property type="entry name" value="CHAP"/>
    <property type="match status" value="1"/>
</dbReference>
<evidence type="ECO:0000256" key="3">
    <source>
        <dbReference type="ARBA" id="ARBA00022723"/>
    </source>
</evidence>
<keyword evidence="6" id="KW-0460">Magnesium</keyword>
<keyword evidence="4" id="KW-0547">Nucleotide-binding</keyword>
<keyword evidence="3" id="KW-0479">Metal-binding</keyword>
<sequence length="626" mass="71173">MSTASTGSDAPFGTLLGYAPGGVAIYSSNYSTLPPEHDHRDASFRSYIGNEYMGHKWQCVEFARRFLFLNYGSVFTDVGMAYEIFSLRFLRQVVNDNLLPLQAFANGSPRPPVAGALLIWQKGGEFKHTGHVAVITQLLGNKVRIAEQNVHYTPLPPGQQWTRELTLEVNDGHYTLKDTFSDTTILGWMIQTSNTEHSLPQPTVPPTALALGSARLENKGQFDGKWLNEADPLQHAYAQANGHRINADPYRYFTMTERAEQELIKATNELHLMYLHATDKVLKDDNLLALFDIPRILWPRLRLSWQRRRHHMITGRLDFCMDERGLKVYEYNADSASCHTEGGLILEQWLKHSNITAGYNPSEDLLDELSGAWQHSHAAPFVHIMQDRDVEESYHAQFMQRALTQAGFDSKIIFGLDELSWDSAGQLIDSEQRPVNCVWKTWAWETVVEQLREISDTEYAAQPIRTGHPQNEVRLIDLLLRPEVRVFEPLWTMIPGNKAILPVLWSLFPHHRYLLDTDFVVNEELAQTGYAVKPISGRCGNNFDLINRHEEVLDQTHGQFVDRKNIYQQLWCLPKVDGKYLQVCTFTIGGSYGGACLRGDDTLVIKKESDIEPLIVLPDGDSPQNK</sequence>
<organism evidence="8 9">
    <name type="scientific">Symbiopectobacterium purcellii</name>
    <dbReference type="NCBI Taxonomy" id="2871826"/>
    <lineage>
        <taxon>Bacteria</taxon>
        <taxon>Pseudomonadati</taxon>
        <taxon>Pseudomonadota</taxon>
        <taxon>Gammaproteobacteria</taxon>
        <taxon>Enterobacterales</taxon>
        <taxon>Enterobacteriaceae</taxon>
    </lineage>
</organism>
<reference evidence="8 9" key="1">
    <citation type="submission" date="2021-08" db="EMBL/GenBank/DDBJ databases">
        <title>Culture and genomic analysis of Symbiopectobacterium purcellii sp. nov. gen. nov., isolated from the leafhopper Empoasca decipiens.</title>
        <authorList>
            <person name="Nadal-Jimenez P."/>
            <person name="Siozios S."/>
            <person name="Halliday N."/>
            <person name="Camara M."/>
            <person name="Hurst G.D.D."/>
        </authorList>
    </citation>
    <scope>NUCLEOTIDE SEQUENCE [LARGE SCALE GENOMIC DNA]</scope>
    <source>
        <strain evidence="8 9">SyEd1</strain>
    </source>
</reference>
<dbReference type="SUPFAM" id="SSF56059">
    <property type="entry name" value="Glutathione synthetase ATP-binding domain-like"/>
    <property type="match status" value="1"/>
</dbReference>
<evidence type="ECO:0000256" key="1">
    <source>
        <dbReference type="ARBA" id="ARBA00008227"/>
    </source>
</evidence>
<dbReference type="Pfam" id="PF03738">
    <property type="entry name" value="GSP_synth"/>
    <property type="match status" value="1"/>
</dbReference>
<keyword evidence="9" id="KW-1185">Reference proteome</keyword>
<dbReference type="SUPFAM" id="SSF52440">
    <property type="entry name" value="PreATP-grasp domain"/>
    <property type="match status" value="1"/>
</dbReference>
<dbReference type="Proteomes" id="UP000825886">
    <property type="component" value="Chromosome"/>
</dbReference>
<evidence type="ECO:0000313" key="9">
    <source>
        <dbReference type="Proteomes" id="UP000825886"/>
    </source>
</evidence>
<keyword evidence="5" id="KW-0067">ATP-binding</keyword>
<accession>A0ABX9AJP1</accession>
<dbReference type="PROSITE" id="PS50911">
    <property type="entry name" value="CHAP"/>
    <property type="match status" value="1"/>
</dbReference>
<dbReference type="NCBIfam" id="NF007801">
    <property type="entry name" value="PRK10507.1"/>
    <property type="match status" value="1"/>
</dbReference>